<accession>A0A853DI78</accession>
<dbReference type="EMBL" id="JACCFW010000001">
    <property type="protein sequence ID" value="NYJ74744.1"/>
    <property type="molecule type" value="Genomic_DNA"/>
</dbReference>
<evidence type="ECO:0000256" key="1">
    <source>
        <dbReference type="SAM" id="Phobius"/>
    </source>
</evidence>
<feature type="transmembrane region" description="Helical" evidence="1">
    <location>
        <begin position="27"/>
        <end position="49"/>
    </location>
</feature>
<name>A0A853DI78_9MICO</name>
<feature type="transmembrane region" description="Helical" evidence="1">
    <location>
        <begin position="61"/>
        <end position="83"/>
    </location>
</feature>
<keyword evidence="3" id="KW-1185">Reference proteome</keyword>
<gene>
    <name evidence="2" type="ORF">HNR15_001707</name>
</gene>
<dbReference type="Proteomes" id="UP000571817">
    <property type="component" value="Unassembled WGS sequence"/>
</dbReference>
<keyword evidence="1" id="KW-0812">Transmembrane</keyword>
<keyword evidence="1" id="KW-1133">Transmembrane helix</keyword>
<proteinExistence type="predicted"/>
<dbReference type="AlphaFoldDB" id="A0A853DI78"/>
<sequence>MGATPGLHAGAGDTTGRDHTIERSGSFLTVVVLRVLGAAGLLGNGWVHYHLWDQGYRSIKTIGPLFLLDAIAAVVLAMVVLAAPRRILPLGALAGFLMQVGTIAALVVTTKRGLFGFTESTKAPDYWESVWVESIGALVLLVLVGYCVSRMRARTVSRRW</sequence>
<keyword evidence="1" id="KW-0472">Membrane</keyword>
<evidence type="ECO:0000313" key="2">
    <source>
        <dbReference type="EMBL" id="NYJ74744.1"/>
    </source>
</evidence>
<evidence type="ECO:0000313" key="3">
    <source>
        <dbReference type="Proteomes" id="UP000571817"/>
    </source>
</evidence>
<feature type="transmembrane region" description="Helical" evidence="1">
    <location>
        <begin position="90"/>
        <end position="110"/>
    </location>
</feature>
<comment type="caution">
    <text evidence="2">The sequence shown here is derived from an EMBL/GenBank/DDBJ whole genome shotgun (WGS) entry which is preliminary data.</text>
</comment>
<dbReference type="RefSeq" id="WP_179480861.1">
    <property type="nucleotide sequence ID" value="NZ_JACCFW010000001.1"/>
</dbReference>
<organism evidence="2 3">
    <name type="scientific">Allobranchiibius huperziae</name>
    <dbReference type="NCBI Taxonomy" id="1874116"/>
    <lineage>
        <taxon>Bacteria</taxon>
        <taxon>Bacillati</taxon>
        <taxon>Actinomycetota</taxon>
        <taxon>Actinomycetes</taxon>
        <taxon>Micrococcales</taxon>
        <taxon>Dermacoccaceae</taxon>
        <taxon>Allobranchiibius</taxon>
    </lineage>
</organism>
<protein>
    <submittedName>
        <fullName evidence="2">Uncharacterized protein</fullName>
    </submittedName>
</protein>
<feature type="transmembrane region" description="Helical" evidence="1">
    <location>
        <begin position="130"/>
        <end position="149"/>
    </location>
</feature>
<reference evidence="2 3" key="1">
    <citation type="submission" date="2020-07" db="EMBL/GenBank/DDBJ databases">
        <title>Sequencing the genomes of 1000 actinobacteria strains.</title>
        <authorList>
            <person name="Klenk H.-P."/>
        </authorList>
    </citation>
    <scope>NUCLEOTIDE SEQUENCE [LARGE SCALE GENOMIC DNA]</scope>
    <source>
        <strain evidence="2 3">DSM 29531</strain>
    </source>
</reference>